<gene>
    <name evidence="1" type="ORF">BN437_1484</name>
</gene>
<evidence type="ECO:0000313" key="1">
    <source>
        <dbReference type="EMBL" id="CCO93420.1"/>
    </source>
</evidence>
<reference evidence="1 2" key="1">
    <citation type="submission" date="2012-11" db="EMBL/GenBank/DDBJ databases">
        <authorList>
            <person name="Linke B."/>
        </authorList>
    </citation>
    <scope>NUCLEOTIDE SEQUENCE [LARGE SCALE GENOMIC DNA]</scope>
    <source>
        <strain evidence="2">CFBP 1232</strain>
    </source>
</reference>
<comment type="caution">
    <text evidence="1">The sequence shown here is derived from an EMBL/GenBank/DDBJ whole genome shotgun (WGS) entry which is preliminary data.</text>
</comment>
<reference evidence="1 2" key="2">
    <citation type="submission" date="2013-04" db="EMBL/GenBank/DDBJ databases">
        <title>Comparative genomics of 12 strains of Erwinia amylovora identifies a pan-genome with a large conserved core and provides insights into host specificity.</title>
        <authorList>
            <person name="Mann R.A."/>
            <person name="Smits T.H.M."/>
            <person name="Buehlmann A."/>
            <person name="Blom J."/>
            <person name="Goesmann A."/>
            <person name="Frey J.E."/>
            <person name="Plummer K.M."/>
            <person name="Beer S.V."/>
            <person name="Luck J."/>
            <person name="Duffy B."/>
            <person name="Rodoni B."/>
        </authorList>
    </citation>
    <scope>NUCLEOTIDE SEQUENCE [LARGE SCALE GENOMIC DNA]</scope>
    <source>
        <strain evidence="2">CFBP 1232</strain>
    </source>
</reference>
<evidence type="ECO:0000313" key="2">
    <source>
        <dbReference type="Proteomes" id="UP000013111"/>
    </source>
</evidence>
<sequence>MIASLLMFYLRQMQPINAAPDVKPCALIELLL</sequence>
<organism evidence="1 2">
    <name type="scientific">Erwinia amylovora NBRC 12687 = CFBP 1232</name>
    <dbReference type="NCBI Taxonomy" id="1219359"/>
    <lineage>
        <taxon>Bacteria</taxon>
        <taxon>Pseudomonadati</taxon>
        <taxon>Pseudomonadota</taxon>
        <taxon>Gammaproteobacteria</taxon>
        <taxon>Enterobacterales</taxon>
        <taxon>Erwiniaceae</taxon>
        <taxon>Erwinia</taxon>
    </lineage>
</organism>
<name>A0A831EQA2_ERWAM</name>
<proteinExistence type="predicted"/>
<accession>A0A831EQA2</accession>
<dbReference type="Proteomes" id="UP000013111">
    <property type="component" value="Unassembled WGS sequence"/>
</dbReference>
<protein>
    <submittedName>
        <fullName evidence="1">Uncharacterized protein</fullName>
    </submittedName>
</protein>
<dbReference type="AlphaFoldDB" id="A0A831EQA2"/>
<dbReference type="EMBL" id="CAPB01000011">
    <property type="protein sequence ID" value="CCO93420.1"/>
    <property type="molecule type" value="Genomic_DNA"/>
</dbReference>